<accession>A0A6C0ACD2</accession>
<reference evidence="2" key="1">
    <citation type="journal article" date="2020" name="Nature">
        <title>Giant virus diversity and host interactions through global metagenomics.</title>
        <authorList>
            <person name="Schulz F."/>
            <person name="Roux S."/>
            <person name="Paez-Espino D."/>
            <person name="Jungbluth S."/>
            <person name="Walsh D.A."/>
            <person name="Denef V.J."/>
            <person name="McMahon K.D."/>
            <person name="Konstantinidis K.T."/>
            <person name="Eloe-Fadrosh E.A."/>
            <person name="Kyrpides N.C."/>
            <person name="Woyke T."/>
        </authorList>
    </citation>
    <scope>NUCLEOTIDE SEQUENCE</scope>
    <source>
        <strain evidence="2">GVMAG-S-1004661-13</strain>
    </source>
</reference>
<organism evidence="2">
    <name type="scientific">viral metagenome</name>
    <dbReference type="NCBI Taxonomy" id="1070528"/>
    <lineage>
        <taxon>unclassified sequences</taxon>
        <taxon>metagenomes</taxon>
        <taxon>organismal metagenomes</taxon>
    </lineage>
</organism>
<proteinExistence type="predicted"/>
<name>A0A6C0ACD2_9ZZZZ</name>
<evidence type="ECO:0000256" key="1">
    <source>
        <dbReference type="SAM" id="MobiDB-lite"/>
    </source>
</evidence>
<dbReference type="AlphaFoldDB" id="A0A6C0ACD2"/>
<protein>
    <submittedName>
        <fullName evidence="2">Uncharacterized protein</fullName>
    </submittedName>
</protein>
<sequence length="188" mass="21785">MTKYQLVNPYIEGDFQTSYSAKTPDECAEQVWDNLSGYLTGNVPKFAFTLKQESNNKLYHFLVKESVKGDLVDYSLTKLNIDLNKDAVKQLNSKINKFSSVTQNGGKKSQKEEEEDDDDDSSSDDELEELYEKVMKKRYKHQTQPILYWWYTPSLYQYTVGSVFCPTFVVPLTPYVEIYPLSTAFWGN</sequence>
<dbReference type="EMBL" id="MN740543">
    <property type="protein sequence ID" value="QHS77170.1"/>
    <property type="molecule type" value="Genomic_DNA"/>
</dbReference>
<evidence type="ECO:0000313" key="2">
    <source>
        <dbReference type="EMBL" id="QHS77170.1"/>
    </source>
</evidence>
<feature type="region of interest" description="Disordered" evidence="1">
    <location>
        <begin position="101"/>
        <end position="126"/>
    </location>
</feature>
<feature type="compositionally biased region" description="Acidic residues" evidence="1">
    <location>
        <begin position="112"/>
        <end position="126"/>
    </location>
</feature>